<feature type="domain" description="SEC7" evidence="7">
    <location>
        <begin position="729"/>
        <end position="917"/>
    </location>
</feature>
<dbReference type="SUPFAM" id="SSF48425">
    <property type="entry name" value="Sec7 domain"/>
    <property type="match status" value="1"/>
</dbReference>
<feature type="region of interest" description="Disordered" evidence="6">
    <location>
        <begin position="353"/>
        <end position="378"/>
    </location>
</feature>
<keyword evidence="9" id="KW-1185">Reference proteome</keyword>
<feature type="region of interest" description="Disordered" evidence="6">
    <location>
        <begin position="1"/>
        <end position="161"/>
    </location>
</feature>
<dbReference type="InterPro" id="IPR023394">
    <property type="entry name" value="Sec7_C_sf"/>
</dbReference>
<comment type="caution">
    <text evidence="8">The sequence shown here is derived from an EMBL/GenBank/DDBJ whole genome shotgun (WGS) entry which is preliminary data.</text>
</comment>
<evidence type="ECO:0000313" key="8">
    <source>
        <dbReference type="EMBL" id="PVH22524.1"/>
    </source>
</evidence>
<gene>
    <name evidence="8" type="ORF">CXQ85_005095</name>
</gene>
<dbReference type="PANTHER" id="PTHR10663:SF375">
    <property type="entry name" value="LD29171P"/>
    <property type="match status" value="1"/>
</dbReference>
<dbReference type="Pfam" id="PF12783">
    <property type="entry name" value="Sec7-like_HUS"/>
    <property type="match status" value="1"/>
</dbReference>
<dbReference type="GeneID" id="37010425"/>
<keyword evidence="2" id="KW-0963">Cytoplasm</keyword>
<feature type="region of interest" description="Disordered" evidence="6">
    <location>
        <begin position="1859"/>
        <end position="1988"/>
    </location>
</feature>
<dbReference type="GO" id="GO:0032012">
    <property type="term" value="P:regulation of ARF protein signal transduction"/>
    <property type="evidence" value="ECO:0007669"/>
    <property type="project" value="InterPro"/>
</dbReference>
<dbReference type="Proteomes" id="UP000244309">
    <property type="component" value="Unassembled WGS sequence"/>
</dbReference>
<protein>
    <recommendedName>
        <fullName evidence="7">SEC7 domain-containing protein</fullName>
    </recommendedName>
</protein>
<dbReference type="InterPro" id="IPR046455">
    <property type="entry name" value="Sec7/BIG1-like_C"/>
</dbReference>
<dbReference type="PANTHER" id="PTHR10663">
    <property type="entry name" value="GUANYL-NUCLEOTIDE EXCHANGE FACTOR"/>
    <property type="match status" value="1"/>
</dbReference>
<dbReference type="OrthoDB" id="18431at2759"/>
<dbReference type="InterPro" id="IPR035999">
    <property type="entry name" value="Sec7_dom_sf"/>
</dbReference>
<organism evidence="8 9">
    <name type="scientific">Candidozyma haemuli</name>
    <dbReference type="NCBI Taxonomy" id="45357"/>
    <lineage>
        <taxon>Eukaryota</taxon>
        <taxon>Fungi</taxon>
        <taxon>Dikarya</taxon>
        <taxon>Ascomycota</taxon>
        <taxon>Saccharomycotina</taxon>
        <taxon>Pichiomycetes</taxon>
        <taxon>Metschnikowiaceae</taxon>
        <taxon>Candidozyma</taxon>
    </lineage>
</organism>
<feature type="compositionally biased region" description="Basic and acidic residues" evidence="6">
    <location>
        <begin position="1925"/>
        <end position="1943"/>
    </location>
</feature>
<reference evidence="8 9" key="1">
    <citation type="submission" date="2017-12" db="EMBL/GenBank/DDBJ databases">
        <title>Genome Sequence of a Multidrug-Resistant Candida haemulonii Isolate from a Patient with Chronic Leg Ulcers in Israel.</title>
        <authorList>
            <person name="Chow N.A."/>
            <person name="Gade L."/>
            <person name="Batra D."/>
            <person name="Rowe L.A."/>
            <person name="Ben-Ami R."/>
            <person name="Loparev V.N."/>
            <person name="Litvintseva A.P."/>
        </authorList>
    </citation>
    <scope>NUCLEOTIDE SEQUENCE [LARGE SCALE GENOMIC DNA]</scope>
    <source>
        <strain evidence="8 9">B11899</strain>
    </source>
</reference>
<keyword evidence="3" id="KW-0653">Protein transport</keyword>
<dbReference type="InterPro" id="IPR006861">
    <property type="entry name" value="HABP4_PAIRBP1-bd"/>
</dbReference>
<dbReference type="InterPro" id="IPR015403">
    <property type="entry name" value="Mon2/Sec7/BIG1-like_HDS"/>
</dbReference>
<dbReference type="SMART" id="SM01233">
    <property type="entry name" value="HABP4_PAI-RBP1"/>
    <property type="match status" value="1"/>
</dbReference>
<dbReference type="InterPro" id="IPR032629">
    <property type="entry name" value="DCB_dom"/>
</dbReference>
<dbReference type="Pfam" id="PF01369">
    <property type="entry name" value="Sec7"/>
    <property type="match status" value="1"/>
</dbReference>
<dbReference type="Gene3D" id="6.10.140.1040">
    <property type="match status" value="1"/>
</dbReference>
<sequence length="2115" mass="236027">MSESEQPKVSDETSRADVEKVDQENQTAVEGEVSPKSDPIEDNTTKEDAVEEPKETEPEVAEEAADQAAEETSGEAKEEEAEAEPADSNPAEDVAQEGESSDQPQEPEKVEEGTSAEGQEEDNAEGDAETSQENGFAHDKPLPEINIAGSSTDNAAETDAPKEAELPAKKYFNATVDNIHIFNKTFEQILGSKEAKKNDQLKNATQKAIDSLNNSSSRDPHVMYEALKMACELGSHDLKRNAVDLFAKLFDYASFEDESDRVKLTDDSVDVISACFEGEGTDPEVELQVVRALMHSILLMPTHGASLLKAVRQIYNVFIFSLTPRNQAVAQGILTQVIGAIFQRVQESLANKSRMSKSSSNFNLKSDDSQQEESEPKEKLTLAALENNSSLDSERVNEANLASENDEDLAVKDAFLIFRAMCKLSIKDLDTDNVDMKSHSVRSKLLSLHIIHTILKENIDIFLSKDVVILSSNSDDRTRLIDAVRSYLCQALIKNAASPLAPIFELSLEIYWLLISNLRSDFKMEIPVFWEQIYMPVAEMKTSTPHQKRYLLSIIERLCSDSRCLIEFYLNYDCDSEQPNICEKIVDLLTKLSLSRVEVTSTQKAAYRENGRRGISLYDISKIANLTSSTISSKPPEPDIYNSFPLEYAMKMSSINCTVAFLRSLYSWAQKSISSTSKLNGFGSRTSLNAGRSSNGESPNSSQITSRNASFVAPTSGSEPPEGSDDPEQFQNSKQRKKAFLEGIKQFNQRPKKGVKALIENGFIKSDDPEDIAVFLLSTENLNKAAIGEFLGEGDEKNVAIMHAFVDQMNFNNTGFVDAMRTFLQAFRLPGEAQKIDRFMLKFAERYVLGNPGIFSNADTAYVLAYSVVMLNTDQHSPQIKNRMTVDGFVTNNSGIDDGKDLPRELLEKIYYEIQSNEIKLQSEQHAALLAGDASVTPAASVGFFGGRDLTREAYLHASKEMSTKTEKLVKSLGKKMKSDDASGSVFHAASHVIHVRTIFETLWMSILAGLTPPFKEYDEEDVTNVCLEGIKLSIKIACMFDIPYAKKSYISALVQFQSLTNMENIKPKNIAAVHIMLDIAISEGDHLKSAWIQVLTSISQLERLQLIAQGVDQDSIPDVSAAKMVNRNSIDSTASSGFFSSFTPSQSASMKFHNQHLSPQAAQLLSRTQLSVAMDKVFTNSAELSGEGIKDFIEALSKVVSEEIESSGSSTNPRMFSLQKVVDICYYNMSRIRLEWSQLWAIMGEVFNVVGCNANINVSFFALDSLRQLSSRFMNIEELAQFKFQKEFLKPFEHIIVHNPSYDVKDMVVECMNNLILANAPQIRSGWKTIFKVLTAAAREKKDGLVTKAYKLAFTINKEHSEEVRRQDSFPDKVECFTQFAKNEKFQKVGLLSLEVLSKMIVKVANLTAEQEKNGKVVIGGSENADTLRKLWFPVLFGFFDIIMTGEELEVRSRALTHFFDVLSKYGANFKEDFWNDICHKLLFPIFGVLANPWKLNYQEDGSLSERDRISFWVSTTLIQALNSMVSLFTQYFDDLTPMLKDFLDLLINCICQENDTIARTGKSCLQDFLIKNAGRLSEQQWDLIADAFESLFDLTTANELFTLDPAKKQGAEDDGIDVPLDLNDSSRQSHEVASPVKDEAEERLQRSKDKSSIVIKCVLQLLMIETLSELSVEEAFYDSISHHHLMKLAHLLESSYNFARTFNDDYDLRLRLWNAGVIERLPNLLKQESMSSAVFLNIMFRLYCDNNKVSGEVKETILKSVVPLSNDIVDRFGQLDESNQQKSISTWKPVAIEILRGYVELDDADFSKHSPSMYKLLLKLFDRGMSQELRKAIQMFFSRVVLTDQNLYALLGNDVEDESALPPQAPREIVKNTTSSKKSDVPPPKADPTRAKKNKKGPTGNEAALKNKTNNKDVAPPSNTASSKEKKPFDRHSRTGKTDSKKKFKQGWGSNDKRELDDETNATGDALADLEQEGAEKGEPAPPAAKSLQDYLNELQLAENNLDGKRTVRSANQGAEAKWAEGEAVEKHTEDYFKATAARKQKQKATKEKKFLDFNAVFADEAPRPQNDSSRGGFKGSRGPKPARGGKGGNNANTNNKKAQPPAVNDKNFPSLK</sequence>
<dbReference type="Pfam" id="PF09324">
    <property type="entry name" value="Sec7-like_HDS"/>
    <property type="match status" value="1"/>
</dbReference>
<feature type="region of interest" description="Disordered" evidence="6">
    <location>
        <begin position="687"/>
        <end position="735"/>
    </location>
</feature>
<dbReference type="CDD" id="cd00171">
    <property type="entry name" value="Sec7"/>
    <property type="match status" value="1"/>
</dbReference>
<dbReference type="GO" id="GO:0030663">
    <property type="term" value="C:COPI-coated vesicle membrane"/>
    <property type="evidence" value="ECO:0007669"/>
    <property type="project" value="UniProtKB-SubCell"/>
</dbReference>
<name>A0A2V1AXK2_9ASCO</name>
<proteinExistence type="predicted"/>
<feature type="region of interest" description="Disordered" evidence="6">
    <location>
        <begin position="1614"/>
        <end position="1643"/>
    </location>
</feature>
<dbReference type="SMART" id="SM00222">
    <property type="entry name" value="Sec7"/>
    <property type="match status" value="1"/>
</dbReference>
<evidence type="ECO:0000256" key="6">
    <source>
        <dbReference type="SAM" id="MobiDB-lite"/>
    </source>
</evidence>
<accession>A0A2V1AXK2</accession>
<dbReference type="InterPro" id="IPR032691">
    <property type="entry name" value="Mon2/Sec7/BIG1-like_HUS"/>
</dbReference>
<keyword evidence="1" id="KW-0813">Transport</keyword>
<dbReference type="GO" id="GO:0005085">
    <property type="term" value="F:guanyl-nucleotide exchange factor activity"/>
    <property type="evidence" value="ECO:0007669"/>
    <property type="project" value="InterPro"/>
</dbReference>
<keyword evidence="4" id="KW-0472">Membrane</keyword>
<dbReference type="Pfam" id="PF16213">
    <property type="entry name" value="DCB"/>
    <property type="match status" value="1"/>
</dbReference>
<dbReference type="VEuPathDB" id="FungiDB:CXQ85_005095"/>
<feature type="compositionally biased region" description="Basic and acidic residues" evidence="6">
    <location>
        <begin position="1"/>
        <end position="23"/>
    </location>
</feature>
<feature type="compositionally biased region" description="Polar residues" evidence="6">
    <location>
        <begin position="687"/>
        <end position="718"/>
    </location>
</feature>
<evidence type="ECO:0000256" key="1">
    <source>
        <dbReference type="ARBA" id="ARBA00022448"/>
    </source>
</evidence>
<dbReference type="RefSeq" id="XP_025343464.1">
    <property type="nucleotide sequence ID" value="XM_025488697.1"/>
</dbReference>
<comment type="subcellular location">
    <subcellularLocation>
        <location evidence="5">Cytoplasmic vesicle</location>
        <location evidence="5">COPI-coated vesicle membrane</location>
    </subcellularLocation>
</comment>
<dbReference type="EMBL" id="PKFO01000008">
    <property type="protein sequence ID" value="PVH22524.1"/>
    <property type="molecule type" value="Genomic_DNA"/>
</dbReference>
<dbReference type="FunFam" id="1.10.1000.11:FF:000003">
    <property type="entry name" value="Brefeldin A-inhibited guanine nucleotide-exchange protein 1"/>
    <property type="match status" value="1"/>
</dbReference>
<evidence type="ECO:0000313" key="9">
    <source>
        <dbReference type="Proteomes" id="UP000244309"/>
    </source>
</evidence>
<dbReference type="PROSITE" id="PS50190">
    <property type="entry name" value="SEC7"/>
    <property type="match status" value="1"/>
</dbReference>
<dbReference type="Gene3D" id="1.10.1000.11">
    <property type="entry name" value="Arf Nucleotide-binding Site Opener,domain 2"/>
    <property type="match status" value="1"/>
</dbReference>
<evidence type="ECO:0000256" key="4">
    <source>
        <dbReference type="ARBA" id="ARBA00023136"/>
    </source>
</evidence>
<evidence type="ECO:0000256" key="5">
    <source>
        <dbReference type="ARBA" id="ARBA00060451"/>
    </source>
</evidence>
<dbReference type="Gene3D" id="1.10.220.20">
    <property type="match status" value="1"/>
</dbReference>
<dbReference type="FunFam" id="1.10.220.20:FF:000002">
    <property type="entry name" value="Brefeldin A-inhibited guanine nucleotide-exchange protein 1"/>
    <property type="match status" value="1"/>
</dbReference>
<dbReference type="InterPro" id="IPR016024">
    <property type="entry name" value="ARM-type_fold"/>
</dbReference>
<evidence type="ECO:0000256" key="3">
    <source>
        <dbReference type="ARBA" id="ARBA00022927"/>
    </source>
</evidence>
<feature type="compositionally biased region" description="Basic and acidic residues" evidence="6">
    <location>
        <begin position="33"/>
        <end position="57"/>
    </location>
</feature>
<evidence type="ECO:0000259" key="7">
    <source>
        <dbReference type="PROSITE" id="PS50190"/>
    </source>
</evidence>
<feature type="compositionally biased region" description="Acidic residues" evidence="6">
    <location>
        <begin position="58"/>
        <end position="85"/>
    </location>
</feature>
<dbReference type="STRING" id="45357.A0A2V1AXK2"/>
<evidence type="ECO:0000256" key="2">
    <source>
        <dbReference type="ARBA" id="ARBA00022490"/>
    </source>
</evidence>
<dbReference type="SUPFAM" id="SSF48371">
    <property type="entry name" value="ARM repeat"/>
    <property type="match status" value="2"/>
</dbReference>
<dbReference type="InterPro" id="IPR000904">
    <property type="entry name" value="Sec7_dom"/>
</dbReference>
<feature type="compositionally biased region" description="Low complexity" evidence="6">
    <location>
        <begin position="2092"/>
        <end position="2105"/>
    </location>
</feature>
<dbReference type="Pfam" id="PF20252">
    <property type="entry name" value="BIG2_C"/>
    <property type="match status" value="1"/>
</dbReference>
<dbReference type="GO" id="GO:0015031">
    <property type="term" value="P:protein transport"/>
    <property type="evidence" value="ECO:0007669"/>
    <property type="project" value="UniProtKB-KW"/>
</dbReference>
<feature type="compositionally biased region" description="Polar residues" evidence="6">
    <location>
        <begin position="353"/>
        <end position="364"/>
    </location>
</feature>
<feature type="compositionally biased region" description="Acidic residues" evidence="6">
    <location>
        <begin position="118"/>
        <end position="130"/>
    </location>
</feature>
<feature type="region of interest" description="Disordered" evidence="6">
    <location>
        <begin position="2058"/>
        <end position="2115"/>
    </location>
</feature>